<dbReference type="EMBL" id="SRZK01000259">
    <property type="protein sequence ID" value="TGZ05324.1"/>
    <property type="molecule type" value="Genomic_DNA"/>
</dbReference>
<keyword evidence="4" id="KW-0560">Oxidoreductase</keyword>
<gene>
    <name evidence="8" type="ORF">E5Z02_22975</name>
</gene>
<dbReference type="RefSeq" id="WP_018487585.1">
    <property type="nucleotide sequence ID" value="NZ_JBHVEI010000025.1"/>
</dbReference>
<evidence type="ECO:0000256" key="4">
    <source>
        <dbReference type="ARBA" id="ARBA00023002"/>
    </source>
</evidence>
<comment type="caution">
    <text evidence="8">The sequence shown here is derived from an EMBL/GenBank/DDBJ whole genome shotgun (WGS) entry which is preliminary data.</text>
</comment>
<comment type="cofactor">
    <cofactor evidence="1">
        <name>Cu(2+)</name>
        <dbReference type="ChEBI" id="CHEBI:29036"/>
    </cofactor>
</comment>
<dbReference type="PROSITE" id="PS00498">
    <property type="entry name" value="TYROSINASE_2"/>
    <property type="match status" value="1"/>
</dbReference>
<dbReference type="InterPro" id="IPR008922">
    <property type="entry name" value="Di-copper_centre_dom_sf"/>
</dbReference>
<comment type="similarity">
    <text evidence="2">Belongs to the tyrosinase family.</text>
</comment>
<keyword evidence="5" id="KW-0186">Copper</keyword>
<name>A0ABY2PAC6_9ACTN</name>
<feature type="domain" description="Tyrosinase copper-binding" evidence="7">
    <location>
        <begin position="218"/>
        <end position="229"/>
    </location>
</feature>
<dbReference type="PANTHER" id="PTHR11474">
    <property type="entry name" value="TYROSINASE FAMILY MEMBER"/>
    <property type="match status" value="1"/>
</dbReference>
<proteinExistence type="inferred from homology"/>
<dbReference type="PROSITE" id="PS00497">
    <property type="entry name" value="TYROSINASE_1"/>
    <property type="match status" value="1"/>
</dbReference>
<dbReference type="PANTHER" id="PTHR11474:SF126">
    <property type="entry name" value="TYROSINASE-LIKE PROTEIN TYR-1-RELATED"/>
    <property type="match status" value="1"/>
</dbReference>
<dbReference type="SUPFAM" id="SSF48056">
    <property type="entry name" value="Di-copper centre-containing domain"/>
    <property type="match status" value="1"/>
</dbReference>
<accession>A0ABY2PAC6</accession>
<feature type="domain" description="Tyrosinase copper-binding" evidence="6">
    <location>
        <begin position="54"/>
        <end position="71"/>
    </location>
</feature>
<evidence type="ECO:0000256" key="2">
    <source>
        <dbReference type="ARBA" id="ARBA00009928"/>
    </source>
</evidence>
<dbReference type="Proteomes" id="UP000306274">
    <property type="component" value="Unassembled WGS sequence"/>
</dbReference>
<dbReference type="Pfam" id="PF00264">
    <property type="entry name" value="Tyrosinase"/>
    <property type="match status" value="1"/>
</dbReference>
<sequence>MYTRKNQRDLTRTEKRRLVDAILKIKRSGRYDDFVVMHREYYVMDTENRSRPAHMTPSFFPWHRRYLLEFERALQAVDPGVSVPYWDWTQDRSTTSSLWAEDFLGGNGRAGDRRVMTGPFAYDAGNWKVGTGITDQNWLTRNFGRPGRDPVSLPTADDVAQALKDPVYDTGPWNSVSTEGFRNRIEGWGIHRVRPVANHNRVHQWVGGPMAGAASPEDPVFWLHHSFIDLLWDRWRKAHPKSAYVPGRKPDAPGRERRHVFGLDDPMPPWNVTPRALLDHGKVYRYA</sequence>
<dbReference type="PRINTS" id="PR00092">
    <property type="entry name" value="TYROSINASE"/>
</dbReference>
<evidence type="ECO:0000313" key="9">
    <source>
        <dbReference type="Proteomes" id="UP000306274"/>
    </source>
</evidence>
<evidence type="ECO:0000313" key="8">
    <source>
        <dbReference type="EMBL" id="TGZ05324.1"/>
    </source>
</evidence>
<reference evidence="8 9" key="1">
    <citation type="submission" date="2019-04" db="EMBL/GenBank/DDBJ databases">
        <title>Streptomyces rhizosphaericola sp. nov., an actinobacterium isolated from the wheat rhizosphere.</title>
        <authorList>
            <person name="Vargas Hoyos H.A."/>
            <person name="Santos S.N."/>
            <person name="Genuario D.B."/>
            <person name="Melo I.S."/>
            <person name="Da Silva L.J."/>
            <person name="Da Silva F.S.P."/>
            <person name="Zucchi T.D."/>
        </authorList>
    </citation>
    <scope>NUCLEOTIDE SEQUENCE [LARGE SCALE GENOMIC DNA]</scope>
    <source>
        <strain evidence="8 9">1AS2c</strain>
    </source>
</reference>
<evidence type="ECO:0000259" key="6">
    <source>
        <dbReference type="PROSITE" id="PS00497"/>
    </source>
</evidence>
<organism evidence="8 9">
    <name type="scientific">Streptomyces rhizosphaericola</name>
    <dbReference type="NCBI Taxonomy" id="2564098"/>
    <lineage>
        <taxon>Bacteria</taxon>
        <taxon>Bacillati</taxon>
        <taxon>Actinomycetota</taxon>
        <taxon>Actinomycetes</taxon>
        <taxon>Kitasatosporales</taxon>
        <taxon>Streptomycetaceae</taxon>
        <taxon>Streptomyces</taxon>
    </lineage>
</organism>
<evidence type="ECO:0000256" key="3">
    <source>
        <dbReference type="ARBA" id="ARBA00022723"/>
    </source>
</evidence>
<dbReference type="Gene3D" id="1.10.1280.10">
    <property type="entry name" value="Di-copper center containing domain from catechol oxidase"/>
    <property type="match status" value="1"/>
</dbReference>
<dbReference type="InterPro" id="IPR050316">
    <property type="entry name" value="Tyrosinase/Hemocyanin"/>
</dbReference>
<evidence type="ECO:0000256" key="5">
    <source>
        <dbReference type="ARBA" id="ARBA00023008"/>
    </source>
</evidence>
<protein>
    <submittedName>
        <fullName evidence="8">Tyrosinase family protein</fullName>
    </submittedName>
</protein>
<evidence type="ECO:0000256" key="1">
    <source>
        <dbReference type="ARBA" id="ARBA00001973"/>
    </source>
</evidence>
<dbReference type="InterPro" id="IPR002227">
    <property type="entry name" value="Tyrosinase_Cu-bd"/>
</dbReference>
<keyword evidence="9" id="KW-1185">Reference proteome</keyword>
<keyword evidence="3" id="KW-0479">Metal-binding</keyword>
<evidence type="ECO:0000259" key="7">
    <source>
        <dbReference type="PROSITE" id="PS00498"/>
    </source>
</evidence>